<dbReference type="InterPro" id="IPR036390">
    <property type="entry name" value="WH_DNA-bd_sf"/>
</dbReference>
<evidence type="ECO:0000313" key="2">
    <source>
        <dbReference type="EMBL" id="MEJ8570195.1"/>
    </source>
</evidence>
<dbReference type="Pfam" id="PF01047">
    <property type="entry name" value="MarR"/>
    <property type="match status" value="1"/>
</dbReference>
<feature type="domain" description="HTH marR-type" evidence="1">
    <location>
        <begin position="1"/>
        <end position="125"/>
    </location>
</feature>
<sequence length="131" mass="14510">MRRTTRAISQTYDRILAPAGLTGTQFSILATLSLSGPIPINPLARRLGMDRTSLSRTLRPLVHEELIQEAGSRDRRERPIVLTDKGRKSLQTAWPLWEAAQQTAVSVLGSEEARALLARLNALEEALRAAR</sequence>
<dbReference type="InterPro" id="IPR036388">
    <property type="entry name" value="WH-like_DNA-bd_sf"/>
</dbReference>
<reference evidence="2 3" key="1">
    <citation type="submission" date="2024-02" db="EMBL/GenBank/DDBJ databases">
        <title>Genome analysis and characterization of Microbaculum marinisediminis sp. nov., isolated from marine sediment.</title>
        <authorList>
            <person name="Du Z.-J."/>
            <person name="Ye Y.-Q."/>
            <person name="Zhang Z.-R."/>
            <person name="Yuan S.-M."/>
            <person name="Zhang X.-Y."/>
        </authorList>
    </citation>
    <scope>NUCLEOTIDE SEQUENCE [LARGE SCALE GENOMIC DNA]</scope>
    <source>
        <strain evidence="2 3">SDUM1044001</strain>
    </source>
</reference>
<dbReference type="PANTHER" id="PTHR33164">
    <property type="entry name" value="TRANSCRIPTIONAL REGULATOR, MARR FAMILY"/>
    <property type="match status" value="1"/>
</dbReference>
<dbReference type="PROSITE" id="PS50995">
    <property type="entry name" value="HTH_MARR_2"/>
    <property type="match status" value="1"/>
</dbReference>
<dbReference type="GO" id="GO:0003700">
    <property type="term" value="F:DNA-binding transcription factor activity"/>
    <property type="evidence" value="ECO:0007669"/>
    <property type="project" value="InterPro"/>
</dbReference>
<dbReference type="RefSeq" id="WP_340327930.1">
    <property type="nucleotide sequence ID" value="NZ_JAZHOF010000001.1"/>
</dbReference>
<dbReference type="SMART" id="SM00347">
    <property type="entry name" value="HTH_MARR"/>
    <property type="match status" value="1"/>
</dbReference>
<dbReference type="SUPFAM" id="SSF46785">
    <property type="entry name" value="Winged helix' DNA-binding domain"/>
    <property type="match status" value="1"/>
</dbReference>
<accession>A0AAW9RMY6</accession>
<dbReference type="AlphaFoldDB" id="A0AAW9RMY6"/>
<evidence type="ECO:0000259" key="1">
    <source>
        <dbReference type="PROSITE" id="PS50995"/>
    </source>
</evidence>
<dbReference type="EMBL" id="JAZHOF010000001">
    <property type="protein sequence ID" value="MEJ8570195.1"/>
    <property type="molecule type" value="Genomic_DNA"/>
</dbReference>
<proteinExistence type="predicted"/>
<gene>
    <name evidence="2" type="ORF">V3328_01815</name>
</gene>
<dbReference type="Gene3D" id="1.10.10.10">
    <property type="entry name" value="Winged helix-like DNA-binding domain superfamily/Winged helix DNA-binding domain"/>
    <property type="match status" value="1"/>
</dbReference>
<keyword evidence="3" id="KW-1185">Reference proteome</keyword>
<dbReference type="Proteomes" id="UP001378188">
    <property type="component" value="Unassembled WGS sequence"/>
</dbReference>
<dbReference type="InterPro" id="IPR000835">
    <property type="entry name" value="HTH_MarR-typ"/>
</dbReference>
<dbReference type="InterPro" id="IPR039422">
    <property type="entry name" value="MarR/SlyA-like"/>
</dbReference>
<organism evidence="2 3">
    <name type="scientific">Microbaculum marinum</name>
    <dbReference type="NCBI Taxonomy" id="1764581"/>
    <lineage>
        <taxon>Bacteria</taxon>
        <taxon>Pseudomonadati</taxon>
        <taxon>Pseudomonadota</taxon>
        <taxon>Alphaproteobacteria</taxon>
        <taxon>Hyphomicrobiales</taxon>
        <taxon>Tepidamorphaceae</taxon>
        <taxon>Microbaculum</taxon>
    </lineage>
</organism>
<dbReference type="GO" id="GO:0006950">
    <property type="term" value="P:response to stress"/>
    <property type="evidence" value="ECO:0007669"/>
    <property type="project" value="TreeGrafter"/>
</dbReference>
<dbReference type="PANTHER" id="PTHR33164:SF105">
    <property type="entry name" value="TRANSCRIPTIONAL REPRESSOR PROTEIN-RELATED"/>
    <property type="match status" value="1"/>
</dbReference>
<name>A0AAW9RMY6_9HYPH</name>
<protein>
    <submittedName>
        <fullName evidence="2">MarR family winged helix-turn-helix transcriptional regulator</fullName>
    </submittedName>
</protein>
<comment type="caution">
    <text evidence="2">The sequence shown here is derived from an EMBL/GenBank/DDBJ whole genome shotgun (WGS) entry which is preliminary data.</text>
</comment>
<evidence type="ECO:0000313" key="3">
    <source>
        <dbReference type="Proteomes" id="UP001378188"/>
    </source>
</evidence>